<proteinExistence type="predicted"/>
<evidence type="ECO:0000256" key="1">
    <source>
        <dbReference type="ARBA" id="ARBA00004436"/>
    </source>
</evidence>
<dbReference type="PANTHER" id="PTHR34260:SF1">
    <property type="entry name" value="UBIQUINOL-CYTOCHROME-C REDUCTASE COMPLEX ASSEMBLY FACTOR 2"/>
    <property type="match status" value="1"/>
</dbReference>
<name>A0A8W8HSC2_MAGGI</name>
<dbReference type="EnsemblMetazoa" id="G10833.3">
    <property type="protein sequence ID" value="G10833.3:cds"/>
    <property type="gene ID" value="G10833"/>
</dbReference>
<dbReference type="GO" id="GO:0034551">
    <property type="term" value="P:mitochondrial respiratory chain complex III assembly"/>
    <property type="evidence" value="ECO:0007669"/>
    <property type="project" value="TreeGrafter"/>
</dbReference>
<evidence type="ECO:0000313" key="7">
    <source>
        <dbReference type="EnsemblMetazoa" id="G10833.1:cds"/>
    </source>
</evidence>
<dbReference type="EnsemblMetazoa" id="G10833.1">
    <property type="protein sequence ID" value="G10833.1:cds"/>
    <property type="gene ID" value="G10833"/>
</dbReference>
<dbReference type="InterPro" id="IPR037698">
    <property type="entry name" value="UQCC2"/>
</dbReference>
<evidence type="ECO:0000256" key="5">
    <source>
        <dbReference type="ARBA" id="ARBA00031206"/>
    </source>
</evidence>
<keyword evidence="3" id="KW-0496">Mitochondrion</keyword>
<keyword evidence="8" id="KW-1185">Reference proteome</keyword>
<dbReference type="PANTHER" id="PTHR34260">
    <property type="entry name" value="UBIQUINOL-CYTOCHROME-C REDUCTASE COMPLEX ASSEMBLY FACTOR 2"/>
    <property type="match status" value="1"/>
</dbReference>
<dbReference type="EnsemblMetazoa" id="G10833.4">
    <property type="protein sequence ID" value="G10833.4:cds"/>
    <property type="gene ID" value="G10833"/>
</dbReference>
<reference evidence="7" key="1">
    <citation type="submission" date="2022-08" db="UniProtKB">
        <authorList>
            <consortium name="EnsemblMetazoa"/>
        </authorList>
    </citation>
    <scope>IDENTIFICATION</scope>
    <source>
        <strain evidence="7">05x7-T-G4-1.051#20</strain>
    </source>
</reference>
<accession>A0A8W8HSC2</accession>
<sequence length="125" mass="14716">MSVYKQFMRLVEAWPKDTSRKKDLGLFLEKRVRRAFSKAEASNVNEKECREMYEALERISNDNALKKYPLEESYRKITVSGLDYEGCHFMNSVKREEEFNKKLSTKLTNVIPSFLRRGHVAKKSS</sequence>
<evidence type="ECO:0000256" key="4">
    <source>
        <dbReference type="ARBA" id="ARBA00023271"/>
    </source>
</evidence>
<protein>
    <recommendedName>
        <fullName evidence="6">Mitochondrial nucleoid factor 1</fullName>
    </recommendedName>
    <alternativeName>
        <fullName evidence="5">Mitochondrial protein M19</fullName>
    </alternativeName>
</protein>
<organism evidence="7 8">
    <name type="scientific">Magallana gigas</name>
    <name type="common">Pacific oyster</name>
    <name type="synonym">Crassostrea gigas</name>
    <dbReference type="NCBI Taxonomy" id="29159"/>
    <lineage>
        <taxon>Eukaryota</taxon>
        <taxon>Metazoa</taxon>
        <taxon>Spiralia</taxon>
        <taxon>Lophotrochozoa</taxon>
        <taxon>Mollusca</taxon>
        <taxon>Bivalvia</taxon>
        <taxon>Autobranchia</taxon>
        <taxon>Pteriomorphia</taxon>
        <taxon>Ostreida</taxon>
        <taxon>Ostreoidea</taxon>
        <taxon>Ostreidae</taxon>
        <taxon>Magallana</taxon>
    </lineage>
</organism>
<evidence type="ECO:0000256" key="6">
    <source>
        <dbReference type="ARBA" id="ARBA00032983"/>
    </source>
</evidence>
<dbReference type="EnsemblMetazoa" id="G10833.2">
    <property type="protein sequence ID" value="G10833.2:cds"/>
    <property type="gene ID" value="G10833"/>
</dbReference>
<dbReference type="Proteomes" id="UP000005408">
    <property type="component" value="Unassembled WGS sequence"/>
</dbReference>
<evidence type="ECO:0000256" key="2">
    <source>
        <dbReference type="ARBA" id="ARBA00022946"/>
    </source>
</evidence>
<dbReference type="GO" id="GO:0042645">
    <property type="term" value="C:mitochondrial nucleoid"/>
    <property type="evidence" value="ECO:0007669"/>
    <property type="project" value="UniProtKB-SubCell"/>
</dbReference>
<keyword evidence="2" id="KW-0809">Transit peptide</keyword>
<evidence type="ECO:0000313" key="8">
    <source>
        <dbReference type="Proteomes" id="UP000005408"/>
    </source>
</evidence>
<dbReference type="Pfam" id="PF20180">
    <property type="entry name" value="UQCC2_CBP6"/>
    <property type="match status" value="1"/>
</dbReference>
<comment type="subcellular location">
    <subcellularLocation>
        <location evidence="1">Mitochondrion matrix</location>
        <location evidence="1">Mitochondrion nucleoid</location>
    </subcellularLocation>
</comment>
<keyword evidence="4" id="KW-1135">Mitochondrion nucleoid</keyword>
<evidence type="ECO:0000256" key="3">
    <source>
        <dbReference type="ARBA" id="ARBA00023128"/>
    </source>
</evidence>
<dbReference type="AlphaFoldDB" id="A0A8W8HSC2"/>